<sequence>MTAICKIALKEYIEQEVNSDENAKVVLLPTFAKNIKKIRKSIAVAACIIIMTFSVTMVANAEFREKVISWVIETFEKYSIFELKNDKKLTIRELQKYSPQYITDGFQLQNMIEQPSLMLYEYISEDGNTLNIFMSLSDTKIYFDTEGITLDKIEISETTAYYFEKDCPLFPPRALYK</sequence>
<dbReference type="Proteomes" id="UP000184114">
    <property type="component" value="Unassembled WGS sequence"/>
</dbReference>
<feature type="transmembrane region" description="Helical" evidence="1">
    <location>
        <begin position="42"/>
        <end position="59"/>
    </location>
</feature>
<keyword evidence="1" id="KW-0812">Transmembrane</keyword>
<accession>A0A1M4XGJ0</accession>
<keyword evidence="4" id="KW-1185">Reference proteome</keyword>
<feature type="domain" description="DUF4367" evidence="2">
    <location>
        <begin position="96"/>
        <end position="165"/>
    </location>
</feature>
<dbReference type="GeneID" id="90995392"/>
<dbReference type="InterPro" id="IPR025377">
    <property type="entry name" value="DUF4367"/>
</dbReference>
<gene>
    <name evidence="3" type="ORF">SAMN02745784_02246</name>
</gene>
<dbReference type="EMBL" id="FQTY01000011">
    <property type="protein sequence ID" value="SHE92605.1"/>
    <property type="molecule type" value="Genomic_DNA"/>
</dbReference>
<dbReference type="AlphaFoldDB" id="A0A1M4XGJ0"/>
<dbReference type="Pfam" id="PF14285">
    <property type="entry name" value="DUF4367"/>
    <property type="match status" value="1"/>
</dbReference>
<organism evidence="3 4">
    <name type="scientific">Tissierella praeacuta DSM 18095</name>
    <dbReference type="NCBI Taxonomy" id="1123404"/>
    <lineage>
        <taxon>Bacteria</taxon>
        <taxon>Bacillati</taxon>
        <taxon>Bacillota</taxon>
        <taxon>Tissierellia</taxon>
        <taxon>Tissierellales</taxon>
        <taxon>Tissierellaceae</taxon>
        <taxon>Tissierella</taxon>
    </lineage>
</organism>
<proteinExistence type="predicted"/>
<keyword evidence="1" id="KW-0472">Membrane</keyword>
<dbReference type="STRING" id="1123404.SAMN02745784_02246"/>
<evidence type="ECO:0000256" key="1">
    <source>
        <dbReference type="SAM" id="Phobius"/>
    </source>
</evidence>
<reference evidence="4" key="1">
    <citation type="submission" date="2016-11" db="EMBL/GenBank/DDBJ databases">
        <authorList>
            <person name="Varghese N."/>
            <person name="Submissions S."/>
        </authorList>
    </citation>
    <scope>NUCLEOTIDE SEQUENCE [LARGE SCALE GENOMIC DNA]</scope>
    <source>
        <strain evidence="4">DSM 18095</strain>
    </source>
</reference>
<evidence type="ECO:0000259" key="2">
    <source>
        <dbReference type="Pfam" id="PF14285"/>
    </source>
</evidence>
<evidence type="ECO:0000313" key="4">
    <source>
        <dbReference type="Proteomes" id="UP000184114"/>
    </source>
</evidence>
<keyword evidence="1" id="KW-1133">Transmembrane helix</keyword>
<protein>
    <recommendedName>
        <fullName evidence="2">DUF4367 domain-containing protein</fullName>
    </recommendedName>
</protein>
<dbReference type="RefSeq" id="WP_072976311.1">
    <property type="nucleotide sequence ID" value="NZ_FQTY01000011.1"/>
</dbReference>
<name>A0A1M4XGJ0_9FIRM</name>
<evidence type="ECO:0000313" key="3">
    <source>
        <dbReference type="EMBL" id="SHE92605.1"/>
    </source>
</evidence>